<feature type="region of interest" description="Disordered" evidence="1">
    <location>
        <begin position="1031"/>
        <end position="1053"/>
    </location>
</feature>
<comment type="caution">
    <text evidence="2">The sequence shown here is derived from an EMBL/GenBank/DDBJ whole genome shotgun (WGS) entry which is preliminary data.</text>
</comment>
<feature type="compositionally biased region" description="Low complexity" evidence="1">
    <location>
        <begin position="163"/>
        <end position="198"/>
    </location>
</feature>
<evidence type="ECO:0000313" key="3">
    <source>
        <dbReference type="Proteomes" id="UP000037069"/>
    </source>
</evidence>
<feature type="region of interest" description="Disordered" evidence="1">
    <location>
        <begin position="426"/>
        <end position="445"/>
    </location>
</feature>
<feature type="compositionally biased region" description="Acidic residues" evidence="1">
    <location>
        <begin position="608"/>
        <end position="617"/>
    </location>
</feature>
<feature type="compositionally biased region" description="Acidic residues" evidence="1">
    <location>
        <begin position="102"/>
        <end position="114"/>
    </location>
</feature>
<name>A0A0L0BLQ6_LUCCU</name>
<feature type="region of interest" description="Disordered" evidence="1">
    <location>
        <begin position="801"/>
        <end position="834"/>
    </location>
</feature>
<reference evidence="2 3" key="1">
    <citation type="journal article" date="2015" name="Nat. Commun.">
        <title>Lucilia cuprina genome unlocks parasitic fly biology to underpin future interventions.</title>
        <authorList>
            <person name="Anstead C.A."/>
            <person name="Korhonen P.K."/>
            <person name="Young N.D."/>
            <person name="Hall R.S."/>
            <person name="Jex A.R."/>
            <person name="Murali S.C."/>
            <person name="Hughes D.S."/>
            <person name="Lee S.F."/>
            <person name="Perry T."/>
            <person name="Stroehlein A.J."/>
            <person name="Ansell B.R."/>
            <person name="Breugelmans B."/>
            <person name="Hofmann A."/>
            <person name="Qu J."/>
            <person name="Dugan S."/>
            <person name="Lee S.L."/>
            <person name="Chao H."/>
            <person name="Dinh H."/>
            <person name="Han Y."/>
            <person name="Doddapaneni H.V."/>
            <person name="Worley K.C."/>
            <person name="Muzny D.M."/>
            <person name="Ioannidis P."/>
            <person name="Waterhouse R.M."/>
            <person name="Zdobnov E.M."/>
            <person name="James P.J."/>
            <person name="Bagnall N.H."/>
            <person name="Kotze A.C."/>
            <person name="Gibbs R.A."/>
            <person name="Richards S."/>
            <person name="Batterham P."/>
            <person name="Gasser R.B."/>
        </authorList>
    </citation>
    <scope>NUCLEOTIDE SEQUENCE [LARGE SCALE GENOMIC DNA]</scope>
    <source>
        <strain evidence="2 3">LS</strain>
        <tissue evidence="2">Full body</tissue>
    </source>
</reference>
<feature type="compositionally biased region" description="Low complexity" evidence="1">
    <location>
        <begin position="1435"/>
        <end position="1480"/>
    </location>
</feature>
<evidence type="ECO:0000256" key="1">
    <source>
        <dbReference type="SAM" id="MobiDB-lite"/>
    </source>
</evidence>
<sequence>KSKEFIYNYVDRVRFAESSFPDYKCPSRGSGWRHNKSISHLDLATSCHSAAAGLNHWSSSHQTRHHQLRHSRSLDYNHIDRCKDALDIAEYYWRVEPEPEIYDEEEEEEEEEVLESEHQQQQQPQQQQQQQLKYVSEHHLTQHYRDFKCADENYHHSTNNIYQSSQQLQQQQQQQQQHQLQQQPHSHQTRQQNLQQQQHPSNNGSIPPQPFEFASDSCSLRRSRSLAVIREETFSDLQISSSNGSRRSQLIPRARLVNRGYFRERERLICGNNKHHHHHHTSREKLTTNCNCSNSGCNSTSGGGGGGGQINGCYCQDLDEQSTESIAETCDSHQQQLQLLHQKQQQQQQLQQQQQSQHLHYHPHYHELQSTVGTTATTNDYYEHLKRLDKLALGLVTEQLHPWHNDKSDLESLNSDYFKNSLHQTSDLKQQHHQQQHHLHQLPHQQQQLEFETFEQAVQLLAQEKPRIYQSRRQKRSCNLEKSHKQSNSTPASGGESCPENSQSSVFPETTTSNSDDQTDSASLSEQEYDITKIEEIFQKTQIEGDEESYEIISLTTTTRTRFETTEDEAEDPGEEEERERERDRFLEKQINSHRFRTESDAISKEGEGEEEADDTEESNRHTTTDTEIEGTLKRARAVSDNLQKIIAYDSVYLSSEESSDSTLIDVDGCDTSLEAASVCTCIDEVETLLHISIEDTIYEPQAKQHKFEVNCKTQEKPETVSFVETVNTKIEIIDHCDDLEAEDIKPIYTQILKIEHTPCSSTLQQQHTTTIPAGVTSSAASKPKILSVVEKRKLKRYSDSAYSSNVSDSSEKGLTPPNATDSSSGSSGYTHASHLKRQVAEPLYIPLKSNLSDNQYHSLPDVNIGQILKVSESIDAQLRSSYNLDNCCSLDDTVDDCHLQHDTSHTSSLASSTNHCNNNNNTRQFGDEVVTTEEIYDSIKRFGRAHQEFKQKECQVFELHTEKEEEQHQLLKEDSWSSDNSFEIPEGGGITFKLVKSNSCSSRLELAGATDNEPEDTEVVRKMVHHFEASKTNSGSSHMRTPMKGTSNNEPTLTINNQTCCQDNIDSNKNYQHKANNNEVYTTNAITPANREGPNIEEKNHDCGIKLVTVNNHINIAKGNLTESCAAVNDLVKLEERTEMADKKMEDEQKMYHSEAKDIHLDNSNGVRSNGSNGNAGTCVKICRNKNVDLAFTFVKQQPAKSIGINPEIGKNNTHIGKEKLTSSTLAQEQESNNKDKDTSVSKKLVTYENTLLPTITATTKVTTTKTQNKISMGDLKVDETQNKSNNIKITNSSNINRTSNNKPSQIIVPVEIHCVDISKELKNMDNTNTSSTSTSLYSTTSMAHSSKGSGVGGGDEKSFLPLSTTSSVTSVIDKTVVKHYVANDKSIYEKRKYDDIEFEEFEIYDPTKDFEKLIEEEQKRNNPDNHSFNSIEQINAQQQQQQQVQQHSTTSSLSSNTSKVSASSSMATANSQQTAASTETETDCYDSLDDKL</sequence>
<feature type="compositionally biased region" description="Acidic residues" evidence="1">
    <location>
        <begin position="566"/>
        <end position="579"/>
    </location>
</feature>
<feature type="region of interest" description="Disordered" evidence="1">
    <location>
        <begin position="163"/>
        <end position="217"/>
    </location>
</feature>
<keyword evidence="3" id="KW-1185">Reference proteome</keyword>
<feature type="region of interest" description="Disordered" evidence="1">
    <location>
        <begin position="471"/>
        <end position="528"/>
    </location>
</feature>
<proteinExistence type="predicted"/>
<feature type="region of interest" description="Disordered" evidence="1">
    <location>
        <begin position="1420"/>
        <end position="1494"/>
    </location>
</feature>
<feature type="compositionally biased region" description="Low complexity" evidence="1">
    <location>
        <begin position="119"/>
        <end position="131"/>
    </location>
</feature>
<feature type="region of interest" description="Disordered" evidence="1">
    <location>
        <begin position="596"/>
        <end position="632"/>
    </location>
</feature>
<feature type="compositionally biased region" description="Low complexity" evidence="1">
    <location>
        <begin position="510"/>
        <end position="523"/>
    </location>
</feature>
<feature type="compositionally biased region" description="Basic and acidic residues" evidence="1">
    <location>
        <begin position="596"/>
        <end position="607"/>
    </location>
</feature>
<evidence type="ECO:0000313" key="2">
    <source>
        <dbReference type="EMBL" id="KNC21055.1"/>
    </source>
</evidence>
<dbReference type="Proteomes" id="UP000037069">
    <property type="component" value="Unassembled WGS sequence"/>
</dbReference>
<gene>
    <name evidence="2" type="ORF">FF38_11202</name>
</gene>
<dbReference type="EMBL" id="JRES01001668">
    <property type="protein sequence ID" value="KNC21055.1"/>
    <property type="molecule type" value="Genomic_DNA"/>
</dbReference>
<organism evidence="2 3">
    <name type="scientific">Lucilia cuprina</name>
    <name type="common">Green bottle fly</name>
    <name type="synonym">Australian sheep blowfly</name>
    <dbReference type="NCBI Taxonomy" id="7375"/>
    <lineage>
        <taxon>Eukaryota</taxon>
        <taxon>Metazoa</taxon>
        <taxon>Ecdysozoa</taxon>
        <taxon>Arthropoda</taxon>
        <taxon>Hexapoda</taxon>
        <taxon>Insecta</taxon>
        <taxon>Pterygota</taxon>
        <taxon>Neoptera</taxon>
        <taxon>Endopterygota</taxon>
        <taxon>Diptera</taxon>
        <taxon>Brachycera</taxon>
        <taxon>Muscomorpha</taxon>
        <taxon>Oestroidea</taxon>
        <taxon>Calliphoridae</taxon>
        <taxon>Luciliinae</taxon>
        <taxon>Lucilia</taxon>
    </lineage>
</organism>
<feature type="non-terminal residue" evidence="2">
    <location>
        <position position="1"/>
    </location>
</feature>
<feature type="compositionally biased region" description="Polar residues" evidence="1">
    <location>
        <begin position="499"/>
        <end position="509"/>
    </location>
</feature>
<protein>
    <submittedName>
        <fullName evidence="2">Uncharacterized protein</fullName>
    </submittedName>
</protein>
<accession>A0A0L0BLQ6</accession>
<feature type="compositionally biased region" description="Acidic residues" evidence="1">
    <location>
        <begin position="1482"/>
        <end position="1494"/>
    </location>
</feature>
<feature type="compositionally biased region" description="Basic residues" evidence="1">
    <location>
        <begin position="431"/>
        <end position="441"/>
    </location>
</feature>
<feature type="region of interest" description="Disordered" evidence="1">
    <location>
        <begin position="558"/>
        <end position="584"/>
    </location>
</feature>
<feature type="region of interest" description="Disordered" evidence="1">
    <location>
        <begin position="102"/>
        <end position="134"/>
    </location>
</feature>